<feature type="region of interest" description="Disordered" evidence="1">
    <location>
        <begin position="33"/>
        <end position="65"/>
    </location>
</feature>
<reference evidence="3" key="1">
    <citation type="submission" date="2023-07" db="EMBL/GenBank/DDBJ databases">
        <title>30 novel species of actinomycetes from the DSMZ collection.</title>
        <authorList>
            <person name="Nouioui I."/>
        </authorList>
    </citation>
    <scope>NUCLEOTIDE SEQUENCE [LARGE SCALE GENOMIC DNA]</scope>
    <source>
        <strain evidence="3">DSM 44917</strain>
    </source>
</reference>
<name>A0ABU2LGC0_9ACTN</name>
<keyword evidence="3" id="KW-1185">Reference proteome</keyword>
<organism evidence="2 3">
    <name type="scientific">Streptomyces boetiae</name>
    <dbReference type="NCBI Taxonomy" id="3075541"/>
    <lineage>
        <taxon>Bacteria</taxon>
        <taxon>Bacillati</taxon>
        <taxon>Actinomycetota</taxon>
        <taxon>Actinomycetes</taxon>
        <taxon>Kitasatosporales</taxon>
        <taxon>Streptomycetaceae</taxon>
        <taxon>Streptomyces</taxon>
    </lineage>
</organism>
<sequence length="80" mass="8815">MPTSVADRLTTTHEAMYFFTRSRKLLDAIRQPLRTTQKQTTSNPDRTYPPDSARLDGRRVSTNNGLGKLKAAGLAGHSLG</sequence>
<protein>
    <submittedName>
        <fullName evidence="2">Uncharacterized protein</fullName>
    </submittedName>
</protein>
<evidence type="ECO:0000313" key="2">
    <source>
        <dbReference type="EMBL" id="MDT0310640.1"/>
    </source>
</evidence>
<evidence type="ECO:0000313" key="3">
    <source>
        <dbReference type="Proteomes" id="UP001183388"/>
    </source>
</evidence>
<feature type="compositionally biased region" description="Polar residues" evidence="1">
    <location>
        <begin position="33"/>
        <end position="45"/>
    </location>
</feature>
<dbReference type="Proteomes" id="UP001183388">
    <property type="component" value="Unassembled WGS sequence"/>
</dbReference>
<proteinExistence type="predicted"/>
<gene>
    <name evidence="2" type="ORF">RM780_27390</name>
</gene>
<dbReference type="EMBL" id="JAVREN010000090">
    <property type="protein sequence ID" value="MDT0310640.1"/>
    <property type="molecule type" value="Genomic_DNA"/>
</dbReference>
<accession>A0ABU2LGC0</accession>
<comment type="caution">
    <text evidence="2">The sequence shown here is derived from an EMBL/GenBank/DDBJ whole genome shotgun (WGS) entry which is preliminary data.</text>
</comment>
<dbReference type="RefSeq" id="WP_311633606.1">
    <property type="nucleotide sequence ID" value="NZ_JAVREN010000090.1"/>
</dbReference>
<evidence type="ECO:0000256" key="1">
    <source>
        <dbReference type="SAM" id="MobiDB-lite"/>
    </source>
</evidence>